<dbReference type="GO" id="GO:0042393">
    <property type="term" value="F:histone binding"/>
    <property type="evidence" value="ECO:0007669"/>
    <property type="project" value="TreeGrafter"/>
</dbReference>
<comment type="caution">
    <text evidence="1">The sequence shown here is derived from an EMBL/GenBank/DDBJ whole genome shotgun (WGS) entry which is preliminary data.</text>
</comment>
<dbReference type="GO" id="GO:0031491">
    <property type="term" value="F:nucleosome binding"/>
    <property type="evidence" value="ECO:0007669"/>
    <property type="project" value="TreeGrafter"/>
</dbReference>
<dbReference type="OrthoDB" id="1735591at2759"/>
<organism evidence="1 2">
    <name type="scientific">Actinidia rufa</name>
    <dbReference type="NCBI Taxonomy" id="165716"/>
    <lineage>
        <taxon>Eukaryota</taxon>
        <taxon>Viridiplantae</taxon>
        <taxon>Streptophyta</taxon>
        <taxon>Embryophyta</taxon>
        <taxon>Tracheophyta</taxon>
        <taxon>Spermatophyta</taxon>
        <taxon>Magnoliopsida</taxon>
        <taxon>eudicotyledons</taxon>
        <taxon>Gunneridae</taxon>
        <taxon>Pentapetalae</taxon>
        <taxon>asterids</taxon>
        <taxon>Ericales</taxon>
        <taxon>Actinidiaceae</taxon>
        <taxon>Actinidia</taxon>
    </lineage>
</organism>
<dbReference type="GO" id="GO:0140673">
    <property type="term" value="P:transcription elongation-coupled chromatin remodeling"/>
    <property type="evidence" value="ECO:0007669"/>
    <property type="project" value="InterPro"/>
</dbReference>
<evidence type="ECO:0000313" key="2">
    <source>
        <dbReference type="Proteomes" id="UP000585474"/>
    </source>
</evidence>
<evidence type="ECO:0000313" key="1">
    <source>
        <dbReference type="EMBL" id="GFZ18411.1"/>
    </source>
</evidence>
<dbReference type="PANTHER" id="PTHR10145">
    <property type="entry name" value="TRANSCRIPTION ELONGATION FACTOR SPT6"/>
    <property type="match status" value="1"/>
</dbReference>
<dbReference type="Proteomes" id="UP000585474">
    <property type="component" value="Unassembled WGS sequence"/>
</dbReference>
<reference evidence="1 2" key="1">
    <citation type="submission" date="2019-07" db="EMBL/GenBank/DDBJ databases">
        <title>De Novo Assembly of kiwifruit Actinidia rufa.</title>
        <authorList>
            <person name="Sugita-Konishi S."/>
            <person name="Sato K."/>
            <person name="Mori E."/>
            <person name="Abe Y."/>
            <person name="Kisaki G."/>
            <person name="Hamano K."/>
            <person name="Suezawa K."/>
            <person name="Otani M."/>
            <person name="Fukuda T."/>
            <person name="Manabe T."/>
            <person name="Gomi K."/>
            <person name="Tabuchi M."/>
            <person name="Akimitsu K."/>
            <person name="Kataoka I."/>
        </authorList>
    </citation>
    <scope>NUCLEOTIDE SEQUENCE [LARGE SCALE GENOMIC DNA]</scope>
    <source>
        <strain evidence="2">cv. Fuchu</strain>
    </source>
</reference>
<gene>
    <name evidence="1" type="ORF">Acr_27g0001500</name>
</gene>
<dbReference type="AlphaFoldDB" id="A0A7J0H5W0"/>
<dbReference type="SUPFAM" id="SSF158832">
    <property type="entry name" value="Tex N-terminal region-like"/>
    <property type="match status" value="1"/>
</dbReference>
<dbReference type="Gene3D" id="1.10.3500.10">
    <property type="entry name" value="Tex N-terminal region-like"/>
    <property type="match status" value="2"/>
</dbReference>
<dbReference type="PANTHER" id="PTHR10145:SF6">
    <property type="entry name" value="TRANSCRIPTION ELONGATION FACTOR SPT6"/>
    <property type="match status" value="1"/>
</dbReference>
<keyword evidence="2" id="KW-1185">Reference proteome</keyword>
<dbReference type="EMBL" id="BJWL01000027">
    <property type="protein sequence ID" value="GFZ18411.1"/>
    <property type="molecule type" value="Genomic_DNA"/>
</dbReference>
<sequence length="207" mass="23442">MNVQKLDKEECLSILRDPEQHEADIENQNKPDQQPTIRWHKRMDELKGAKETLEEMASNFTCAVFETPQVMLKGQINACHSSDLFHAAVEISCEPCVWKHVRSIFTDNAVVSTSPTPNGNTVIDTFHQFAGDAFHGFLLSSLEKEARSLLTSRAKNWLLMEYGNLLWDKVSLVPYQQKENDVSSGEEAELRIIACCWVPGKSTTNFV</sequence>
<dbReference type="GO" id="GO:0008023">
    <property type="term" value="C:transcription elongation factor complex"/>
    <property type="evidence" value="ECO:0007669"/>
    <property type="project" value="TreeGrafter"/>
</dbReference>
<accession>A0A7J0H5W0</accession>
<proteinExistence type="predicted"/>
<dbReference type="GO" id="GO:0034728">
    <property type="term" value="P:nucleosome organization"/>
    <property type="evidence" value="ECO:0007669"/>
    <property type="project" value="TreeGrafter"/>
</dbReference>
<name>A0A7J0H5W0_9ERIC</name>
<protein>
    <submittedName>
        <fullName evidence="1">Global transcription factor group B1</fullName>
    </submittedName>
</protein>
<dbReference type="InterPro" id="IPR017072">
    <property type="entry name" value="TF_Spt6"/>
</dbReference>
<dbReference type="InterPro" id="IPR023323">
    <property type="entry name" value="Tex-like_dom_sf"/>
</dbReference>